<evidence type="ECO:0000259" key="1">
    <source>
        <dbReference type="SMART" id="SM00642"/>
    </source>
</evidence>
<evidence type="ECO:0000313" key="3">
    <source>
        <dbReference type="Proteomes" id="UP000236649"/>
    </source>
</evidence>
<name>A0AAN1MQJ8_9BURK</name>
<dbReference type="EMBL" id="CP026108">
    <property type="protein sequence ID" value="AUT75863.1"/>
    <property type="molecule type" value="Genomic_DNA"/>
</dbReference>
<dbReference type="SUPFAM" id="SSF51445">
    <property type="entry name" value="(Trans)glycosidases"/>
    <property type="match status" value="1"/>
</dbReference>
<reference evidence="2 3" key="1">
    <citation type="submission" date="2018-01" db="EMBL/GenBank/DDBJ databases">
        <title>Species boundaries and ecological features among Paraburkholderia terrae DSMZ17804T, P. hospita DSMZ17164T and P. caribensis DSMZ13236T.</title>
        <authorList>
            <person name="Pratama A.A."/>
        </authorList>
    </citation>
    <scope>NUCLEOTIDE SEQUENCE [LARGE SCALE GENOMIC DNA]</scope>
    <source>
        <strain evidence="2 3">DSM 17164</strain>
    </source>
</reference>
<accession>A0AAN1MQJ8</accession>
<dbReference type="AlphaFoldDB" id="A0AAN1MQJ8"/>
<dbReference type="SMART" id="SM00642">
    <property type="entry name" value="Aamy"/>
    <property type="match status" value="1"/>
</dbReference>
<sequence>MGVALIAWGRFIKGGEKVTVPAPGTDRGAPWLWDFLASSATELRRAGFTALQLPPASKAQGGAGTGCDGYGVFDLRDLGAKPQQGSIPTRYGSADALRRMVACCHAVGLDVYLDIVLHQLMGENGGPGVFRYLGADRQTLNGRGPMQPGCFRGGTGNRNPIPPFRPEDAVPAPKDDFPFGREKVYQHCEPPGYTTNDAIDFGDWLFRTTDADGMRFDDVKGTWAPFVSRFMRSKAMTSKFAYSEYFDGNPAALDAWATQPPMQSRSLVADFALHWALQAACDRGNVAALDGAGYASRNPFLACTFVDNPDTDTSPGEQIISNKLLAYAFLLTTEGYPFVYGKDYFGNEVWRGAYGLKPWIDNLIWIHENLAFGKTVTRHLDGNVIVLERTAHPGLLTALNFDPTSGHAVFCQTGFGANVNLHEYTGKYPDIHTDAQGRASFTIPPNAHHTGQSYLAFSLPGFGAPFQLRPRQTSQTFFAADDLDIPALRNGASNVARVYAASGGQIRALLKPIGATWVPGASVALELVAQDGSVIARKTVRHGEATKAVVARGGQAGWHTLSASASGIDGPLAYELNVTYDGAQRIEESRP</sequence>
<evidence type="ECO:0000313" key="2">
    <source>
        <dbReference type="EMBL" id="AUT75863.1"/>
    </source>
</evidence>
<dbReference type="PANTHER" id="PTHR43447">
    <property type="entry name" value="ALPHA-AMYLASE"/>
    <property type="match status" value="1"/>
</dbReference>
<feature type="domain" description="Glycosyl hydrolase family 13 catalytic" evidence="1">
    <location>
        <begin position="5"/>
        <end position="374"/>
    </location>
</feature>
<protein>
    <recommendedName>
        <fullName evidence="1">Glycosyl hydrolase family 13 catalytic domain-containing protein</fullName>
    </recommendedName>
</protein>
<dbReference type="Gene3D" id="2.60.40.1180">
    <property type="entry name" value="Golgi alpha-mannosidase II"/>
    <property type="match status" value="1"/>
</dbReference>
<dbReference type="KEGG" id="phs:C2L64_47160"/>
<dbReference type="Gene3D" id="3.20.20.80">
    <property type="entry name" value="Glycosidases"/>
    <property type="match status" value="1"/>
</dbReference>
<dbReference type="GO" id="GO:0005975">
    <property type="term" value="P:carbohydrate metabolic process"/>
    <property type="evidence" value="ECO:0007669"/>
    <property type="project" value="InterPro"/>
</dbReference>
<gene>
    <name evidence="2" type="ORF">C2L64_47160</name>
</gene>
<organism evidence="2 3">
    <name type="scientific">Paraburkholderia hospita</name>
    <dbReference type="NCBI Taxonomy" id="169430"/>
    <lineage>
        <taxon>Bacteria</taxon>
        <taxon>Pseudomonadati</taxon>
        <taxon>Pseudomonadota</taxon>
        <taxon>Betaproteobacteria</taxon>
        <taxon>Burkholderiales</taxon>
        <taxon>Burkholderiaceae</taxon>
        <taxon>Paraburkholderia</taxon>
    </lineage>
</organism>
<dbReference type="InterPro" id="IPR013780">
    <property type="entry name" value="Glyco_hydro_b"/>
</dbReference>
<dbReference type="InterPro" id="IPR017853">
    <property type="entry name" value="GH"/>
</dbReference>
<dbReference type="InterPro" id="IPR006047">
    <property type="entry name" value="GH13_cat_dom"/>
</dbReference>
<proteinExistence type="predicted"/>
<dbReference type="Proteomes" id="UP000236649">
    <property type="component" value="Chromosome 4"/>
</dbReference>